<dbReference type="Proteomes" id="UP001234297">
    <property type="component" value="Chromosome 2"/>
</dbReference>
<comment type="caution">
    <text evidence="1">The sequence shown here is derived from an EMBL/GenBank/DDBJ whole genome shotgun (WGS) entry which is preliminary data.</text>
</comment>
<gene>
    <name evidence="1" type="ORF">MRB53_006999</name>
</gene>
<protein>
    <submittedName>
        <fullName evidence="1">Uncharacterized protein</fullName>
    </submittedName>
</protein>
<keyword evidence="2" id="KW-1185">Reference proteome</keyword>
<proteinExistence type="predicted"/>
<accession>A0ACC2MHM7</accession>
<organism evidence="1 2">
    <name type="scientific">Persea americana</name>
    <name type="common">Avocado</name>
    <dbReference type="NCBI Taxonomy" id="3435"/>
    <lineage>
        <taxon>Eukaryota</taxon>
        <taxon>Viridiplantae</taxon>
        <taxon>Streptophyta</taxon>
        <taxon>Embryophyta</taxon>
        <taxon>Tracheophyta</taxon>
        <taxon>Spermatophyta</taxon>
        <taxon>Magnoliopsida</taxon>
        <taxon>Magnoliidae</taxon>
        <taxon>Laurales</taxon>
        <taxon>Lauraceae</taxon>
        <taxon>Persea</taxon>
    </lineage>
</organism>
<evidence type="ECO:0000313" key="2">
    <source>
        <dbReference type="Proteomes" id="UP001234297"/>
    </source>
</evidence>
<sequence length="80" mass="9432">MDYKTSHNYLRGHCTSFLQVTAKKNKKISYGHAKLASLVQTQAELPWNTLRKLYSSFCLESCRWDGWLMGDFHFHLHLEI</sequence>
<reference evidence="1 2" key="1">
    <citation type="journal article" date="2022" name="Hortic Res">
        <title>A haplotype resolved chromosomal level avocado genome allows analysis of novel avocado genes.</title>
        <authorList>
            <person name="Nath O."/>
            <person name="Fletcher S.J."/>
            <person name="Hayward A."/>
            <person name="Shaw L.M."/>
            <person name="Masouleh A.K."/>
            <person name="Furtado A."/>
            <person name="Henry R.J."/>
            <person name="Mitter N."/>
        </authorList>
    </citation>
    <scope>NUCLEOTIDE SEQUENCE [LARGE SCALE GENOMIC DNA]</scope>
    <source>
        <strain evidence="2">cv. Hass</strain>
    </source>
</reference>
<evidence type="ECO:0000313" key="1">
    <source>
        <dbReference type="EMBL" id="KAJ8645251.1"/>
    </source>
</evidence>
<name>A0ACC2MHM7_PERAE</name>
<dbReference type="EMBL" id="CM056810">
    <property type="protein sequence ID" value="KAJ8645251.1"/>
    <property type="molecule type" value="Genomic_DNA"/>
</dbReference>